<feature type="domain" description="Integrase catalytic" evidence="3">
    <location>
        <begin position="93"/>
        <end position="268"/>
    </location>
</feature>
<evidence type="ECO:0000259" key="3">
    <source>
        <dbReference type="PROSITE" id="PS50994"/>
    </source>
</evidence>
<evidence type="ECO:0000313" key="5">
    <source>
        <dbReference type="EMBL" id="EQB10425.1"/>
    </source>
</evidence>
<organism evidence="6 7">
    <name type="scientific">Novosphingobium lindaniclasticum LE124</name>
    <dbReference type="NCBI Taxonomy" id="1096930"/>
    <lineage>
        <taxon>Bacteria</taxon>
        <taxon>Pseudomonadati</taxon>
        <taxon>Pseudomonadota</taxon>
        <taxon>Alphaproteobacteria</taxon>
        <taxon>Sphingomonadales</taxon>
        <taxon>Sphingomonadaceae</taxon>
        <taxon>Novosphingobium</taxon>
    </lineage>
</organism>
<evidence type="ECO:0000313" key="7">
    <source>
        <dbReference type="Proteomes" id="UP000015527"/>
    </source>
</evidence>
<dbReference type="SUPFAM" id="SSF53098">
    <property type="entry name" value="Ribonuclease H-like"/>
    <property type="match status" value="1"/>
</dbReference>
<dbReference type="InterPro" id="IPR001584">
    <property type="entry name" value="Integrase_cat-core"/>
</dbReference>
<comment type="caution">
    <text evidence="6">The sequence shown here is derived from an EMBL/GenBank/DDBJ whole genome shotgun (WGS) entry which is preliminary data.</text>
</comment>
<evidence type="ECO:0000256" key="2">
    <source>
        <dbReference type="SAM" id="MobiDB-lite"/>
    </source>
</evidence>
<feature type="region of interest" description="Disordered" evidence="2">
    <location>
        <begin position="1"/>
        <end position="28"/>
    </location>
</feature>
<dbReference type="GO" id="GO:0015074">
    <property type="term" value="P:DNA integration"/>
    <property type="evidence" value="ECO:0007669"/>
    <property type="project" value="InterPro"/>
</dbReference>
<dbReference type="Pfam" id="PF22483">
    <property type="entry name" value="Mu-transpos_C_2"/>
    <property type="match status" value="1"/>
</dbReference>
<dbReference type="InterPro" id="IPR054353">
    <property type="entry name" value="IstA-like_C"/>
</dbReference>
<dbReference type="PANTHER" id="PTHR35004">
    <property type="entry name" value="TRANSPOSASE RV3428C-RELATED"/>
    <property type="match status" value="1"/>
</dbReference>
<dbReference type="PROSITE" id="PS50994">
    <property type="entry name" value="INTEGRASE"/>
    <property type="match status" value="1"/>
</dbReference>
<comment type="similarity">
    <text evidence="1">Belongs to the transposase IS21/IS408/IS1162 family.</text>
</comment>
<feature type="compositionally biased region" description="Basic and acidic residues" evidence="2">
    <location>
        <begin position="1"/>
        <end position="21"/>
    </location>
</feature>
<dbReference type="AlphaFoldDB" id="T0HP01"/>
<proteinExistence type="inferred from homology"/>
<dbReference type="EMBL" id="ATHL01000085">
    <property type="protein sequence ID" value="EQB13873.1"/>
    <property type="molecule type" value="Genomic_DNA"/>
</dbReference>
<evidence type="ECO:0000313" key="4">
    <source>
        <dbReference type="EMBL" id="EQB10144.1"/>
    </source>
</evidence>
<name>T0HP01_9SPHN</name>
<dbReference type="InterPro" id="IPR012337">
    <property type="entry name" value="RNaseH-like_sf"/>
</dbReference>
<dbReference type="InterPro" id="IPR036397">
    <property type="entry name" value="RNaseH_sf"/>
</dbReference>
<dbReference type="EMBL" id="ATHL01000110">
    <property type="protein sequence ID" value="EQB10425.1"/>
    <property type="molecule type" value="Genomic_DNA"/>
</dbReference>
<dbReference type="EMBL" id="ATHL01000116">
    <property type="protein sequence ID" value="EQB10144.1"/>
    <property type="molecule type" value="Genomic_DNA"/>
</dbReference>
<dbReference type="Gene3D" id="3.30.420.10">
    <property type="entry name" value="Ribonuclease H-like superfamily/Ribonuclease H"/>
    <property type="match status" value="1"/>
</dbReference>
<dbReference type="NCBIfam" id="NF033546">
    <property type="entry name" value="transpos_IS21"/>
    <property type="match status" value="1"/>
</dbReference>
<protein>
    <submittedName>
        <fullName evidence="6">Integrase</fullName>
    </submittedName>
</protein>
<reference evidence="6 7" key="1">
    <citation type="journal article" date="2013" name="Genome Announc.">
        <title>Genome Sequence of Novosphingobium lindaniclasticum LE124T, Isolated from a Hexachlorocyclohexane Dumpsite.</title>
        <authorList>
            <person name="Saxena A."/>
            <person name="Nayyar N."/>
            <person name="Sangwan N."/>
            <person name="Kumari R."/>
            <person name="Khurana J.P."/>
            <person name="Lal R."/>
        </authorList>
    </citation>
    <scope>NUCLEOTIDE SEQUENCE [LARGE SCALE GENOMIC DNA]</scope>
    <source>
        <strain evidence="6 7">LE124</strain>
    </source>
</reference>
<dbReference type="eggNOG" id="COG4584">
    <property type="taxonomic scope" value="Bacteria"/>
</dbReference>
<dbReference type="Proteomes" id="UP000015527">
    <property type="component" value="Unassembled WGS sequence"/>
</dbReference>
<dbReference type="PANTHER" id="PTHR35004:SF7">
    <property type="entry name" value="INTEGRASE PROTEIN"/>
    <property type="match status" value="1"/>
</dbReference>
<sequence>MRKAVRAPDADASYERKEQHRPQTGPFSARLEDLLEQNEGLPRRDRLRMTRIHDLLQREGFGGSYDAVRRYAARWKRERRADAGDMSKVFIPLMYRPGEAYQFDWSHEDVEIAGKPMRVKVAHMRFCWSRAPFVRAYPRETQEMVFDAHARAFAFFGGVPTRGIYDNMKTAVTTVFIGKDRLFNRRFLIMTDHYGVEPVACSPAAGWEKGQVENQVQTSRERLFKPRLRFASLEELNIWLEAECRRWAERNGHPDLDMTIAQALEAERPMLQPLPAPFDGFFESEHVASSTCLVSFDRNRYSVMAKAAHQTVQVRAYATRIVIRSDGAVIAEHERVFGRNQTITDAWHYLPILARKPGALRNGAPFQNWDLPPVLAELRRKLGKGDDADRRFVRVLAAIPDDGLEVVEAAVAEALSAGTVSDEVILNILSRRREPRDAQAMDVVVNLKLKHPPIADCARYDTVRGLNAAA</sequence>
<dbReference type="GO" id="GO:0003676">
    <property type="term" value="F:nucleic acid binding"/>
    <property type="evidence" value="ECO:0007669"/>
    <property type="project" value="InterPro"/>
</dbReference>
<evidence type="ECO:0000256" key="1">
    <source>
        <dbReference type="ARBA" id="ARBA00009277"/>
    </source>
</evidence>
<dbReference type="PATRIC" id="fig|1096930.3.peg.2738"/>
<accession>T0HP01</accession>
<gene>
    <name evidence="6" type="ORF">L284_13765</name>
    <name evidence="5" type="ORF">L284_17185</name>
    <name evidence="4" type="ORF">L284_17860</name>
</gene>
<evidence type="ECO:0000313" key="6">
    <source>
        <dbReference type="EMBL" id="EQB13873.1"/>
    </source>
</evidence>
<keyword evidence="7" id="KW-1185">Reference proteome</keyword>